<dbReference type="SUPFAM" id="SSF53756">
    <property type="entry name" value="UDP-Glycosyltransferase/glycogen phosphorylase"/>
    <property type="match status" value="1"/>
</dbReference>
<evidence type="ECO:0000256" key="1">
    <source>
        <dbReference type="ARBA" id="ARBA00022676"/>
    </source>
</evidence>
<keyword evidence="2" id="KW-0808">Transferase</keyword>
<sequence>MSRDPGTGPVTLPPVDIDVVVAVHDLRREVGRTVASALEGADLAGVLPTGHRVRVTVACHELGAAEVRRRVEAALEAADQDDLAAHVRYLEVRDGLGSPAGPFNAGLAAAQGRYVSIIGSDDRYAAGAPGAWARLADELGSAWLMPRLETDTGEQVPTPRTRPGRTRDLDLVLDRLAYRTAPLGLLRRQSLEDLGLLPEPLTPGLVTGEDVELSLRLAASGERVDYAAELPPYVIGTGTGAAATRDPDDAGRSARTSETVRPVADELAAHARLLDRRWVLALPAPARRAIVVKTLRIHVLAAVRRRTSPLDWAPGEAAWVRALTHDLLSMAPDADRALHRADRALLEAVLTARDTDALAAASDRRARASRWDILLSPSPLANLDHESTVRQHLEAAVVRGSTRGRGLAQAVGERARRDLPPALPAEDRPRVLVLSFSPVADDARVLKQVRHLAEEFDVVTCGYGPPPPGVTAHVRVPDELQNRLDGRLITLHAYRAAYLAQAGVRWVRGALAPGTADVVLANDLDAVPLALALRPRAGVHADLHEYFPRLHEEHEAWMRRISPYQAWLCGRYLPRCAAVTTVSHRIAEEYAEQFGVRLGVVTNASPWADLAPGPVDRRIRLVHSGACLRNRDLHVLVDAVGLAASEGADVTLDLYLTANDPGYLDELRERAGLTGAVVSVLPPVPYADLVTTLNRYDVGVHVLPPSSFNNANALPNKVFDYVQARLGLLVGPSPEMARLVHHHGVGVVADGFDARAVATAVGSLDVDRVRRFKSAAHAAALELSDAEQSRRWVDSVRGIAGGAS</sequence>
<evidence type="ECO:0000256" key="2">
    <source>
        <dbReference type="ARBA" id="ARBA00022679"/>
    </source>
</evidence>
<evidence type="ECO:0000259" key="4">
    <source>
        <dbReference type="Pfam" id="PF13439"/>
    </source>
</evidence>
<name>A0A285VCI6_9MICO</name>
<protein>
    <recommendedName>
        <fullName evidence="4">Glycosyltransferase subfamily 4-like N-terminal domain-containing protein</fullName>
    </recommendedName>
</protein>
<dbReference type="SUPFAM" id="SSF53448">
    <property type="entry name" value="Nucleotide-diphospho-sugar transferases"/>
    <property type="match status" value="1"/>
</dbReference>
<dbReference type="RefSeq" id="WP_244903608.1">
    <property type="nucleotide sequence ID" value="NZ_OBQK01000001.1"/>
</dbReference>
<feature type="domain" description="Glycosyltransferase subfamily 4-like N-terminal" evidence="4">
    <location>
        <begin position="449"/>
        <end position="597"/>
    </location>
</feature>
<dbReference type="Gene3D" id="3.40.50.2000">
    <property type="entry name" value="Glycogen Phosphorylase B"/>
    <property type="match status" value="2"/>
</dbReference>
<keyword evidence="6" id="KW-1185">Reference proteome</keyword>
<evidence type="ECO:0000313" key="6">
    <source>
        <dbReference type="Proteomes" id="UP000219688"/>
    </source>
</evidence>
<dbReference type="Pfam" id="PF13439">
    <property type="entry name" value="Glyco_transf_4"/>
    <property type="match status" value="1"/>
</dbReference>
<dbReference type="InterPro" id="IPR028098">
    <property type="entry name" value="Glyco_trans_4-like_N"/>
</dbReference>
<dbReference type="Proteomes" id="UP000219688">
    <property type="component" value="Unassembled WGS sequence"/>
</dbReference>
<organism evidence="5 6">
    <name type="scientific">Ornithinimicrobium cerasi</name>
    <dbReference type="NCBI Taxonomy" id="2248773"/>
    <lineage>
        <taxon>Bacteria</taxon>
        <taxon>Bacillati</taxon>
        <taxon>Actinomycetota</taxon>
        <taxon>Actinomycetes</taxon>
        <taxon>Micrococcales</taxon>
        <taxon>Ornithinimicrobiaceae</taxon>
        <taxon>Ornithinimicrobium</taxon>
    </lineage>
</organism>
<proteinExistence type="predicted"/>
<feature type="region of interest" description="Disordered" evidence="3">
    <location>
        <begin position="238"/>
        <end position="259"/>
    </location>
</feature>
<dbReference type="AlphaFoldDB" id="A0A285VCI6"/>
<gene>
    <name evidence="5" type="ORF">SAMN05421879_101128</name>
</gene>
<evidence type="ECO:0000313" key="5">
    <source>
        <dbReference type="EMBL" id="SOC51298.1"/>
    </source>
</evidence>
<keyword evidence="1" id="KW-0328">Glycosyltransferase</keyword>
<evidence type="ECO:0000256" key="3">
    <source>
        <dbReference type="SAM" id="MobiDB-lite"/>
    </source>
</evidence>
<dbReference type="Gene3D" id="3.90.550.10">
    <property type="entry name" value="Spore Coat Polysaccharide Biosynthesis Protein SpsA, Chain A"/>
    <property type="match status" value="1"/>
</dbReference>
<dbReference type="EMBL" id="OBQK01000001">
    <property type="protein sequence ID" value="SOC51298.1"/>
    <property type="molecule type" value="Genomic_DNA"/>
</dbReference>
<reference evidence="6" key="1">
    <citation type="submission" date="2017-08" db="EMBL/GenBank/DDBJ databases">
        <authorList>
            <person name="Varghese N."/>
            <person name="Submissions S."/>
        </authorList>
    </citation>
    <scope>NUCLEOTIDE SEQUENCE [LARGE SCALE GENOMIC DNA]</scope>
    <source>
        <strain evidence="6">USBA17B2</strain>
    </source>
</reference>
<dbReference type="InterPro" id="IPR029044">
    <property type="entry name" value="Nucleotide-diphossugar_trans"/>
</dbReference>
<accession>A0A285VCI6</accession>